<dbReference type="InterPro" id="IPR011075">
    <property type="entry name" value="TetR_C"/>
</dbReference>
<dbReference type="SUPFAM" id="SSF46689">
    <property type="entry name" value="Homeodomain-like"/>
    <property type="match status" value="1"/>
</dbReference>
<comment type="caution">
    <text evidence="6">The sequence shown here is derived from an EMBL/GenBank/DDBJ whole genome shotgun (WGS) entry which is preliminary data.</text>
</comment>
<evidence type="ECO:0000256" key="1">
    <source>
        <dbReference type="ARBA" id="ARBA00023015"/>
    </source>
</evidence>
<dbReference type="Pfam" id="PF16925">
    <property type="entry name" value="TetR_C_13"/>
    <property type="match status" value="1"/>
</dbReference>
<keyword evidence="1" id="KW-0805">Transcription regulation</keyword>
<sequence>MPPSSNEVSRPKLTSRGAATRNRIVVAAAELMHVRGVAATTIDEVLAASATSKSQFYQHFDDKTELVYDVITLRADEILSWQRLRLEKVDSFRGIYQWRDAMVQRCSLRRGLWGCELGSLAAELSDSDDKARVSLAAHFAEWRAILAAALERMRDAGLLRVEIDAPALATCLLAAVEGGYLLSQTAHDPRLMQTALDSAIEHIKSFQPVGAGLAD</sequence>
<keyword evidence="7" id="KW-1185">Reference proteome</keyword>
<dbReference type="RefSeq" id="WP_140689638.1">
    <property type="nucleotide sequence ID" value="NZ_RCZG01000003.1"/>
</dbReference>
<dbReference type="PANTHER" id="PTHR47506">
    <property type="entry name" value="TRANSCRIPTIONAL REGULATORY PROTEIN"/>
    <property type="match status" value="1"/>
</dbReference>
<dbReference type="AlphaFoldDB" id="A0A502EBY3"/>
<dbReference type="GO" id="GO:0003677">
    <property type="term" value="F:DNA binding"/>
    <property type="evidence" value="ECO:0007669"/>
    <property type="project" value="UniProtKB-UniRule"/>
</dbReference>
<evidence type="ECO:0000259" key="5">
    <source>
        <dbReference type="PROSITE" id="PS50977"/>
    </source>
</evidence>
<feature type="DNA-binding region" description="H-T-H motif" evidence="4">
    <location>
        <begin position="41"/>
        <end position="60"/>
    </location>
</feature>
<evidence type="ECO:0000313" key="6">
    <source>
        <dbReference type="EMBL" id="TPG34927.1"/>
    </source>
</evidence>
<accession>A0A502EBY3</accession>
<dbReference type="InterPro" id="IPR001647">
    <property type="entry name" value="HTH_TetR"/>
</dbReference>
<dbReference type="OrthoDB" id="3827407at2"/>
<dbReference type="PROSITE" id="PS50977">
    <property type="entry name" value="HTH_TETR_2"/>
    <property type="match status" value="1"/>
</dbReference>
<evidence type="ECO:0000256" key="3">
    <source>
        <dbReference type="ARBA" id="ARBA00023163"/>
    </source>
</evidence>
<keyword evidence="3" id="KW-0804">Transcription</keyword>
<organism evidence="6 7">
    <name type="scientific">Mycolicibacterium hodleri</name>
    <dbReference type="NCBI Taxonomy" id="49897"/>
    <lineage>
        <taxon>Bacteria</taxon>
        <taxon>Bacillati</taxon>
        <taxon>Actinomycetota</taxon>
        <taxon>Actinomycetes</taxon>
        <taxon>Mycobacteriales</taxon>
        <taxon>Mycobacteriaceae</taxon>
        <taxon>Mycolicibacterium</taxon>
    </lineage>
</organism>
<keyword evidence="2 4" id="KW-0238">DNA-binding</keyword>
<dbReference type="InterPro" id="IPR036271">
    <property type="entry name" value="Tet_transcr_reg_TetR-rel_C_sf"/>
</dbReference>
<dbReference type="InterPro" id="IPR009057">
    <property type="entry name" value="Homeodomain-like_sf"/>
</dbReference>
<dbReference type="EMBL" id="RCZG01000003">
    <property type="protein sequence ID" value="TPG34927.1"/>
    <property type="molecule type" value="Genomic_DNA"/>
</dbReference>
<evidence type="ECO:0000313" key="7">
    <source>
        <dbReference type="Proteomes" id="UP000320095"/>
    </source>
</evidence>
<dbReference type="Gene3D" id="1.10.357.10">
    <property type="entry name" value="Tetracycline Repressor, domain 2"/>
    <property type="match status" value="1"/>
</dbReference>
<name>A0A502EBY3_9MYCO</name>
<gene>
    <name evidence="6" type="ORF">EAH80_08865</name>
</gene>
<dbReference type="Pfam" id="PF00440">
    <property type="entry name" value="TetR_N"/>
    <property type="match status" value="1"/>
</dbReference>
<proteinExistence type="predicted"/>
<reference evidence="6 7" key="1">
    <citation type="journal article" date="2019" name="Environ. Microbiol.">
        <title>Species interactions and distinct microbial communities in high Arctic permafrost affected cryosols are associated with the CH4 and CO2 gas fluxes.</title>
        <authorList>
            <person name="Altshuler I."/>
            <person name="Hamel J."/>
            <person name="Turney S."/>
            <person name="Magnuson E."/>
            <person name="Levesque R."/>
            <person name="Greer C."/>
            <person name="Whyte L.G."/>
        </authorList>
    </citation>
    <scope>NUCLEOTIDE SEQUENCE [LARGE SCALE GENOMIC DNA]</scope>
    <source>
        <strain evidence="6 7">S5.20</strain>
    </source>
</reference>
<evidence type="ECO:0000256" key="4">
    <source>
        <dbReference type="PROSITE-ProRule" id="PRU00335"/>
    </source>
</evidence>
<evidence type="ECO:0000256" key="2">
    <source>
        <dbReference type="ARBA" id="ARBA00023125"/>
    </source>
</evidence>
<feature type="domain" description="HTH tetR-type" evidence="5">
    <location>
        <begin position="18"/>
        <end position="78"/>
    </location>
</feature>
<dbReference type="PANTHER" id="PTHR47506:SF1">
    <property type="entry name" value="HTH-TYPE TRANSCRIPTIONAL REGULATOR YJDC"/>
    <property type="match status" value="1"/>
</dbReference>
<protein>
    <submittedName>
        <fullName evidence="6">TetR/AcrR family transcriptional regulator</fullName>
    </submittedName>
</protein>
<dbReference type="SUPFAM" id="SSF48498">
    <property type="entry name" value="Tetracyclin repressor-like, C-terminal domain"/>
    <property type="match status" value="1"/>
</dbReference>
<dbReference type="Proteomes" id="UP000320095">
    <property type="component" value="Unassembled WGS sequence"/>
</dbReference>